<sequence length="94" mass="10635">MTIAQILSRCADNSNETRYELTAKIFPHQIIKHRSELLSRNWPAATSRLPTLISAQLVKKAIKTFDKSRDIFPDFLKIFSTVVNVTASTKEANS</sequence>
<evidence type="ECO:0000313" key="2">
    <source>
        <dbReference type="Proteomes" id="UP000229740"/>
    </source>
</evidence>
<gene>
    <name evidence="1" type="ORF">CSB45_00600</name>
</gene>
<dbReference type="Proteomes" id="UP000229740">
    <property type="component" value="Unassembled WGS sequence"/>
</dbReference>
<proteinExistence type="predicted"/>
<organism evidence="1 2">
    <name type="scientific">candidate division KSB3 bacterium</name>
    <dbReference type="NCBI Taxonomy" id="2044937"/>
    <lineage>
        <taxon>Bacteria</taxon>
        <taxon>candidate division KSB3</taxon>
    </lineage>
</organism>
<reference evidence="1 2" key="1">
    <citation type="submission" date="2017-10" db="EMBL/GenBank/DDBJ databases">
        <title>Novel microbial diversity and functional potential in the marine mammal oral microbiome.</title>
        <authorList>
            <person name="Dudek N.K."/>
            <person name="Sun C.L."/>
            <person name="Burstein D."/>
            <person name="Kantor R.S."/>
            <person name="Aliaga Goltsman D.S."/>
            <person name="Bik E.M."/>
            <person name="Thomas B.C."/>
            <person name="Banfield J.F."/>
            <person name="Relman D.A."/>
        </authorList>
    </citation>
    <scope>NUCLEOTIDE SEQUENCE [LARGE SCALE GENOMIC DNA]</scope>
    <source>
        <strain evidence="1">DOLZORAL124_49_17</strain>
    </source>
</reference>
<dbReference type="EMBL" id="PDPS01000009">
    <property type="protein sequence ID" value="PID60191.1"/>
    <property type="molecule type" value="Genomic_DNA"/>
</dbReference>
<accession>A0A2G6EEI7</accession>
<dbReference type="AlphaFoldDB" id="A0A2G6EEI7"/>
<protein>
    <submittedName>
        <fullName evidence="1">Uncharacterized protein</fullName>
    </submittedName>
</protein>
<evidence type="ECO:0000313" key="1">
    <source>
        <dbReference type="EMBL" id="PID60191.1"/>
    </source>
</evidence>
<name>A0A2G6EEI7_9BACT</name>
<comment type="caution">
    <text evidence="1">The sequence shown here is derived from an EMBL/GenBank/DDBJ whole genome shotgun (WGS) entry which is preliminary data.</text>
</comment>